<name>A0A5M8A7M7_9BURK</name>
<dbReference type="Gene3D" id="3.90.226.10">
    <property type="entry name" value="2-enoyl-CoA Hydratase, Chain A, domain 1"/>
    <property type="match status" value="1"/>
</dbReference>
<comment type="similarity">
    <text evidence="1">Belongs to the enoyl-CoA hydratase/isomerase family.</text>
</comment>
<dbReference type="GO" id="GO:0006635">
    <property type="term" value="P:fatty acid beta-oxidation"/>
    <property type="evidence" value="ECO:0007669"/>
    <property type="project" value="TreeGrafter"/>
</dbReference>
<dbReference type="EMBL" id="VWRN01000053">
    <property type="protein sequence ID" value="KAA6119213.1"/>
    <property type="molecule type" value="Genomic_DNA"/>
</dbReference>
<evidence type="ECO:0000256" key="2">
    <source>
        <dbReference type="ARBA" id="ARBA00023239"/>
    </source>
</evidence>
<keyword evidence="3" id="KW-0413">Isomerase</keyword>
<gene>
    <name evidence="3" type="ORF">F1599_21335</name>
</gene>
<dbReference type="GO" id="GO:0016853">
    <property type="term" value="F:isomerase activity"/>
    <property type="evidence" value="ECO:0007669"/>
    <property type="project" value="UniProtKB-KW"/>
</dbReference>
<dbReference type="SUPFAM" id="SSF52096">
    <property type="entry name" value="ClpP/crotonase"/>
    <property type="match status" value="1"/>
</dbReference>
<dbReference type="Pfam" id="PF00378">
    <property type="entry name" value="ECH_1"/>
    <property type="match status" value="1"/>
</dbReference>
<evidence type="ECO:0000256" key="1">
    <source>
        <dbReference type="ARBA" id="ARBA00005254"/>
    </source>
</evidence>
<protein>
    <submittedName>
        <fullName evidence="3">Enoyl-CoA hydratase/isomerase family protein</fullName>
    </submittedName>
</protein>
<dbReference type="Gene3D" id="1.10.12.10">
    <property type="entry name" value="Lyase 2-enoyl-coa Hydratase, Chain A, domain 2"/>
    <property type="match status" value="1"/>
</dbReference>
<dbReference type="CDD" id="cd06558">
    <property type="entry name" value="crotonase-like"/>
    <property type="match status" value="1"/>
</dbReference>
<reference evidence="3 4" key="1">
    <citation type="submission" date="2019-09" db="EMBL/GenBank/DDBJ databases">
        <title>Isolation of a novel species in the genus Cupriavidus from patients with sepsis using whole genome sequencing.</title>
        <authorList>
            <person name="Kweon O.J."/>
            <person name="Lee M.-K."/>
        </authorList>
    </citation>
    <scope>NUCLEOTIDE SEQUENCE [LARGE SCALE GENOMIC DNA]</scope>
    <source>
        <strain evidence="3 4">MKL-01</strain>
    </source>
</reference>
<keyword evidence="2" id="KW-0456">Lyase</keyword>
<dbReference type="GO" id="GO:0016829">
    <property type="term" value="F:lyase activity"/>
    <property type="evidence" value="ECO:0007669"/>
    <property type="project" value="UniProtKB-KW"/>
</dbReference>
<dbReference type="InterPro" id="IPR001753">
    <property type="entry name" value="Enoyl-CoA_hydra/iso"/>
</dbReference>
<dbReference type="InterPro" id="IPR014748">
    <property type="entry name" value="Enoyl-CoA_hydra_C"/>
</dbReference>
<dbReference type="InterPro" id="IPR029045">
    <property type="entry name" value="ClpP/crotonase-like_dom_sf"/>
</dbReference>
<dbReference type="Proteomes" id="UP000324324">
    <property type="component" value="Unassembled WGS sequence"/>
</dbReference>
<dbReference type="RefSeq" id="WP_149317697.1">
    <property type="nucleotide sequence ID" value="NZ_VWRN01000053.1"/>
</dbReference>
<sequence length="263" mass="27255">MSGAVSFERDGDIALVTLSNPGKLNAISEAMWRALTDGFARLSADRTLRCVVLRGADGNFAAGADIAEFPRLRGDPASVRAYHVDLLAPALAAIAGCLHPTVACIEGVCVGGGLEIACHCDLRIAATDSRFGVPINKLGFPMAPGELRGLLALAGRAATLEILLEGRVFDAAEAQAKGLLTRVVPRGDVAAEAMATARRIAAGAPLAARINKATIARLSPQPAPLSASELDAHFSYAASRDHAEGVAAFLARRPPRFDGQEGA</sequence>
<dbReference type="PANTHER" id="PTHR11941:SF54">
    <property type="entry name" value="ENOYL-COA HYDRATASE, MITOCHONDRIAL"/>
    <property type="match status" value="1"/>
</dbReference>
<keyword evidence="4" id="KW-1185">Reference proteome</keyword>
<organism evidence="3 4">
    <name type="scientific">Cupriavidus cauae</name>
    <dbReference type="NCBI Taxonomy" id="2608999"/>
    <lineage>
        <taxon>Bacteria</taxon>
        <taxon>Pseudomonadati</taxon>
        <taxon>Pseudomonadota</taxon>
        <taxon>Betaproteobacteria</taxon>
        <taxon>Burkholderiales</taxon>
        <taxon>Burkholderiaceae</taxon>
        <taxon>Cupriavidus</taxon>
    </lineage>
</organism>
<dbReference type="PANTHER" id="PTHR11941">
    <property type="entry name" value="ENOYL-COA HYDRATASE-RELATED"/>
    <property type="match status" value="1"/>
</dbReference>
<proteinExistence type="inferred from homology"/>
<accession>A0A5M8A7M7</accession>
<evidence type="ECO:0000313" key="3">
    <source>
        <dbReference type="EMBL" id="KAA6119213.1"/>
    </source>
</evidence>
<comment type="caution">
    <text evidence="3">The sequence shown here is derived from an EMBL/GenBank/DDBJ whole genome shotgun (WGS) entry which is preliminary data.</text>
</comment>
<evidence type="ECO:0000313" key="4">
    <source>
        <dbReference type="Proteomes" id="UP000324324"/>
    </source>
</evidence>
<dbReference type="AlphaFoldDB" id="A0A5M8A7M7"/>